<dbReference type="InterPro" id="IPR018060">
    <property type="entry name" value="HTH_AraC"/>
</dbReference>
<dbReference type="EMBL" id="ARZY01000032">
    <property type="protein sequence ID" value="EWH08977.1"/>
    <property type="molecule type" value="Genomic_DNA"/>
</dbReference>
<keyword evidence="3" id="KW-0238">DNA-binding</keyword>
<evidence type="ECO:0000256" key="3">
    <source>
        <dbReference type="ARBA" id="ARBA00023125"/>
    </source>
</evidence>
<evidence type="ECO:0000256" key="4">
    <source>
        <dbReference type="ARBA" id="ARBA00023159"/>
    </source>
</evidence>
<evidence type="ECO:0000256" key="2">
    <source>
        <dbReference type="ARBA" id="ARBA00023015"/>
    </source>
</evidence>
<keyword evidence="1" id="KW-0963">Cytoplasm</keyword>
<dbReference type="Gene3D" id="2.60.120.280">
    <property type="entry name" value="Regulatory protein AraC"/>
    <property type="match status" value="1"/>
</dbReference>
<dbReference type="PATRIC" id="fig|1328313.3.peg.3030"/>
<dbReference type="InterPro" id="IPR020449">
    <property type="entry name" value="Tscrpt_reg_AraC-type_HTH"/>
</dbReference>
<dbReference type="InterPro" id="IPR037923">
    <property type="entry name" value="HTH-like"/>
</dbReference>
<dbReference type="PANTHER" id="PTHR46796">
    <property type="entry name" value="HTH-TYPE TRANSCRIPTIONAL ACTIVATOR RHAS-RELATED"/>
    <property type="match status" value="1"/>
</dbReference>
<keyword evidence="4" id="KW-0010">Activator</keyword>
<dbReference type="Pfam" id="PF12833">
    <property type="entry name" value="HTH_18"/>
    <property type="match status" value="1"/>
</dbReference>
<dbReference type="InterPro" id="IPR050204">
    <property type="entry name" value="AraC_XylS_family_regulators"/>
</dbReference>
<protein>
    <submittedName>
        <fullName evidence="7">AraC family transcriptional regulator</fullName>
    </submittedName>
</protein>
<proteinExistence type="predicted"/>
<dbReference type="eggNOG" id="COG4977">
    <property type="taxonomic scope" value="Bacteria"/>
</dbReference>
<dbReference type="InterPro" id="IPR018062">
    <property type="entry name" value="HTH_AraC-typ_CS"/>
</dbReference>
<evidence type="ECO:0000313" key="8">
    <source>
        <dbReference type="Proteomes" id="UP000019276"/>
    </source>
</evidence>
<dbReference type="PRINTS" id="PR00032">
    <property type="entry name" value="HTHARAC"/>
</dbReference>
<dbReference type="PROSITE" id="PS00041">
    <property type="entry name" value="HTH_ARAC_FAMILY_1"/>
    <property type="match status" value="1"/>
</dbReference>
<reference evidence="7 8" key="1">
    <citation type="journal article" date="2014" name="Genome Announc.">
        <title>Draft Genome Sequence of the Agar-Degrading Bacterium Catenovulum sp. Strain DS-2, Isolated from Intestines of Haliotis diversicolor.</title>
        <authorList>
            <person name="Shan D."/>
            <person name="Li X."/>
            <person name="Gu Z."/>
            <person name="Wei G."/>
            <person name="Gao Z."/>
            <person name="Shao Z."/>
        </authorList>
    </citation>
    <scope>NUCLEOTIDE SEQUENCE [LARGE SCALE GENOMIC DNA]</scope>
    <source>
        <strain evidence="7 8">DS-2</strain>
    </source>
</reference>
<dbReference type="SUPFAM" id="SSF46689">
    <property type="entry name" value="Homeodomain-like"/>
    <property type="match status" value="2"/>
</dbReference>
<sequence length="290" mass="33237">MLSADKYETGSSGFVWQNHLPSDLFNQIRFHVYTTHHMVIGKTWAGSEFINHYNRVYYVNSGEAVLKAKGKTIQMRPGHVYLIPPYQLSSHYALSELDFYWCHFQAAVHDDLDFFTLYPDIIELNGNGDSQVPLSFKLLADNNEQTGLAAQAFRNSTLMQLLLPFLDKIDSSSSAKQSIKHKALMPAINLIQQNLHNPPQIKALAELCNFSLEHFSRSFKQAFNISPKRYILATQLAKAKKMLLLEDLLIERIAEQCGFGDIYHFSKTFKQEVGLSPTEYRRQKQSENLK</sequence>
<keyword evidence="5" id="KW-0804">Transcription</keyword>
<dbReference type="GO" id="GO:0003700">
    <property type="term" value="F:DNA-binding transcription factor activity"/>
    <property type="evidence" value="ECO:0007669"/>
    <property type="project" value="InterPro"/>
</dbReference>
<dbReference type="InterPro" id="IPR003313">
    <property type="entry name" value="AraC-bd"/>
</dbReference>
<dbReference type="STRING" id="1328313.DS2_14874"/>
<organism evidence="7 8">
    <name type="scientific">Catenovulum agarivorans DS-2</name>
    <dbReference type="NCBI Taxonomy" id="1328313"/>
    <lineage>
        <taxon>Bacteria</taxon>
        <taxon>Pseudomonadati</taxon>
        <taxon>Pseudomonadota</taxon>
        <taxon>Gammaproteobacteria</taxon>
        <taxon>Alteromonadales</taxon>
        <taxon>Alteromonadaceae</taxon>
        <taxon>Catenovulum</taxon>
    </lineage>
</organism>
<dbReference type="PROSITE" id="PS01124">
    <property type="entry name" value="HTH_ARAC_FAMILY_2"/>
    <property type="match status" value="1"/>
</dbReference>
<dbReference type="Gene3D" id="1.10.10.60">
    <property type="entry name" value="Homeodomain-like"/>
    <property type="match status" value="2"/>
</dbReference>
<keyword evidence="2" id="KW-0805">Transcription regulation</keyword>
<evidence type="ECO:0000313" key="7">
    <source>
        <dbReference type="EMBL" id="EWH08977.1"/>
    </source>
</evidence>
<name>W7QJ66_9ALTE</name>
<dbReference type="Pfam" id="PF02311">
    <property type="entry name" value="AraC_binding"/>
    <property type="match status" value="1"/>
</dbReference>
<dbReference type="PANTHER" id="PTHR46796:SF13">
    <property type="entry name" value="HTH-TYPE TRANSCRIPTIONAL ACTIVATOR RHAS"/>
    <property type="match status" value="1"/>
</dbReference>
<dbReference type="Proteomes" id="UP000019276">
    <property type="component" value="Unassembled WGS sequence"/>
</dbReference>
<dbReference type="InterPro" id="IPR009057">
    <property type="entry name" value="Homeodomain-like_sf"/>
</dbReference>
<dbReference type="GO" id="GO:0043565">
    <property type="term" value="F:sequence-specific DNA binding"/>
    <property type="evidence" value="ECO:0007669"/>
    <property type="project" value="InterPro"/>
</dbReference>
<gene>
    <name evidence="7" type="ORF">DS2_14874</name>
</gene>
<evidence type="ECO:0000259" key="6">
    <source>
        <dbReference type="PROSITE" id="PS01124"/>
    </source>
</evidence>
<dbReference type="SUPFAM" id="SSF51215">
    <property type="entry name" value="Regulatory protein AraC"/>
    <property type="match status" value="1"/>
</dbReference>
<comment type="caution">
    <text evidence="7">The sequence shown here is derived from an EMBL/GenBank/DDBJ whole genome shotgun (WGS) entry which is preliminary data.</text>
</comment>
<dbReference type="AlphaFoldDB" id="W7QJ66"/>
<evidence type="ECO:0000256" key="5">
    <source>
        <dbReference type="ARBA" id="ARBA00023163"/>
    </source>
</evidence>
<evidence type="ECO:0000256" key="1">
    <source>
        <dbReference type="ARBA" id="ARBA00022490"/>
    </source>
</evidence>
<dbReference type="SMART" id="SM00342">
    <property type="entry name" value="HTH_ARAC"/>
    <property type="match status" value="1"/>
</dbReference>
<accession>W7QJ66</accession>
<feature type="domain" description="HTH araC/xylS-type" evidence="6">
    <location>
        <begin position="185"/>
        <end position="283"/>
    </location>
</feature>
<keyword evidence="8" id="KW-1185">Reference proteome</keyword>